<evidence type="ECO:0000256" key="1">
    <source>
        <dbReference type="SAM" id="MobiDB-lite"/>
    </source>
</evidence>
<gene>
    <name evidence="2" type="ORF">SAMN06266787_11613</name>
</gene>
<reference evidence="2 3" key="1">
    <citation type="submission" date="2017-06" db="EMBL/GenBank/DDBJ databases">
        <authorList>
            <person name="Kim H.J."/>
            <person name="Triplett B.A."/>
        </authorList>
    </citation>
    <scope>NUCLEOTIDE SEQUENCE [LARGE SCALE GENOMIC DNA]</scope>
    <source>
        <strain evidence="2 3">DSM 19316</strain>
    </source>
</reference>
<dbReference type="AlphaFoldDB" id="A0A238YQI1"/>
<dbReference type="EMBL" id="FZNK01000016">
    <property type="protein sequence ID" value="SNR72914.1"/>
    <property type="molecule type" value="Genomic_DNA"/>
</dbReference>
<dbReference type="Proteomes" id="UP000198297">
    <property type="component" value="Unassembled WGS sequence"/>
</dbReference>
<name>A0A238YQI1_HALEZ</name>
<dbReference type="RefSeq" id="WP_141134127.1">
    <property type="nucleotide sequence ID" value="NZ_FZNK01000016.1"/>
</dbReference>
<feature type="compositionally biased region" description="Basic and acidic residues" evidence="1">
    <location>
        <begin position="8"/>
        <end position="25"/>
    </location>
</feature>
<proteinExistence type="predicted"/>
<organism evidence="2 3">
    <name type="scientific">Halorubrum ezzemoulense</name>
    <name type="common">Halorubrum chaoviator</name>
    <dbReference type="NCBI Taxonomy" id="337243"/>
    <lineage>
        <taxon>Archaea</taxon>
        <taxon>Methanobacteriati</taxon>
        <taxon>Methanobacteriota</taxon>
        <taxon>Stenosarchaea group</taxon>
        <taxon>Halobacteria</taxon>
        <taxon>Halobacteriales</taxon>
        <taxon>Haloferacaceae</taxon>
        <taxon>Halorubrum</taxon>
    </lineage>
</organism>
<feature type="region of interest" description="Disordered" evidence="1">
    <location>
        <begin position="1"/>
        <end position="28"/>
    </location>
</feature>
<evidence type="ECO:0000313" key="3">
    <source>
        <dbReference type="Proteomes" id="UP000198297"/>
    </source>
</evidence>
<accession>A0A238YQI1</accession>
<sequence>MPRKGSHSGKDEQKKAGAEETEHNDGISAKIQSYEKACHRFYKLAGSHNLITSADDSRLPGQGPDEPDRVRIALDQIIDLYRRETILTDRDEIKDLVSRRKANPETGSQDLFDKLLSHSILVPVRRVTGGTDDTYLIHGDVVRWFQRVLHQGADIETDSARLEAIMRFLTSEAVLDSNKTPREIAQSAWLFGRMTADVETDALDSRITHEGKLKANESPDEGFLLHDRYVPESNWGNLYNQYVLQGWLSDSVQPASKQMYKEDLEQHLSTFLTTALYETGAFQDIRNELESEERSGTEKKDNSTDTPTSLEDTSLAEYRRALAGLNENSDLSELSKKLPTKALEFDTAMEASQTRTAAYYAIRSDEVSR</sequence>
<feature type="region of interest" description="Disordered" evidence="1">
    <location>
        <begin position="289"/>
        <end position="313"/>
    </location>
</feature>
<evidence type="ECO:0000313" key="2">
    <source>
        <dbReference type="EMBL" id="SNR72914.1"/>
    </source>
</evidence>
<protein>
    <submittedName>
        <fullName evidence="2">Uncharacterized protein</fullName>
    </submittedName>
</protein>
<feature type="compositionally biased region" description="Basic and acidic residues" evidence="1">
    <location>
        <begin position="289"/>
        <end position="303"/>
    </location>
</feature>